<keyword evidence="3" id="KW-0560">Oxidoreductase</keyword>
<dbReference type="InterPro" id="IPR013785">
    <property type="entry name" value="Aldolase_TIM"/>
</dbReference>
<keyword evidence="2" id="KW-0288">FMN</keyword>
<evidence type="ECO:0000313" key="4">
    <source>
        <dbReference type="EMBL" id="GAX09479.1"/>
    </source>
</evidence>
<reference evidence="4 5" key="1">
    <citation type="journal article" date="2015" name="Plant Cell">
        <title>Oil accumulation by the oleaginous diatom Fistulifera solaris as revealed by the genome and transcriptome.</title>
        <authorList>
            <person name="Tanaka T."/>
            <person name="Maeda Y."/>
            <person name="Veluchamy A."/>
            <person name="Tanaka M."/>
            <person name="Abida H."/>
            <person name="Marechal E."/>
            <person name="Bowler C."/>
            <person name="Muto M."/>
            <person name="Sunaga Y."/>
            <person name="Tanaka M."/>
            <person name="Yoshino T."/>
            <person name="Taniguchi T."/>
            <person name="Fukuda Y."/>
            <person name="Nemoto M."/>
            <person name="Matsumoto M."/>
            <person name="Wong P.S."/>
            <person name="Aburatani S."/>
            <person name="Fujibuchi W."/>
        </authorList>
    </citation>
    <scope>NUCLEOTIDE SEQUENCE [LARGE SCALE GENOMIC DNA]</scope>
    <source>
        <strain evidence="4 5">JPCC DA0580</strain>
    </source>
</reference>
<dbReference type="GO" id="GO:0018580">
    <property type="term" value="F:nitronate monooxygenase activity"/>
    <property type="evidence" value="ECO:0007669"/>
    <property type="project" value="InterPro"/>
</dbReference>
<name>A0A1Z5J6B7_FISSO</name>
<keyword evidence="1" id="KW-0285">Flavoprotein</keyword>
<keyword evidence="5" id="KW-1185">Reference proteome</keyword>
<dbReference type="SUPFAM" id="SSF51412">
    <property type="entry name" value="Inosine monophosphate dehydrogenase (IMPDH)"/>
    <property type="match status" value="1"/>
</dbReference>
<dbReference type="Proteomes" id="UP000198406">
    <property type="component" value="Unassembled WGS sequence"/>
</dbReference>
<dbReference type="Gene3D" id="3.20.20.70">
    <property type="entry name" value="Aldolase class I"/>
    <property type="match status" value="1"/>
</dbReference>
<dbReference type="PANTHER" id="PTHR32332:SF20">
    <property type="entry name" value="2-NITROPROPANE DIOXYGENASE-LIKE PROTEIN"/>
    <property type="match status" value="1"/>
</dbReference>
<evidence type="ECO:0000313" key="5">
    <source>
        <dbReference type="Proteomes" id="UP000198406"/>
    </source>
</evidence>
<dbReference type="EMBL" id="BDSP01000007">
    <property type="protein sequence ID" value="GAX09479.1"/>
    <property type="molecule type" value="Genomic_DNA"/>
</dbReference>
<dbReference type="PANTHER" id="PTHR32332">
    <property type="entry name" value="2-NITROPROPANE DIOXYGENASE"/>
    <property type="match status" value="1"/>
</dbReference>
<protein>
    <submittedName>
        <fullName evidence="4">Uncharacterized protein</fullName>
    </submittedName>
</protein>
<evidence type="ECO:0000256" key="1">
    <source>
        <dbReference type="ARBA" id="ARBA00022630"/>
    </source>
</evidence>
<organism evidence="4 5">
    <name type="scientific">Fistulifera solaris</name>
    <name type="common">Oleaginous diatom</name>
    <dbReference type="NCBI Taxonomy" id="1519565"/>
    <lineage>
        <taxon>Eukaryota</taxon>
        <taxon>Sar</taxon>
        <taxon>Stramenopiles</taxon>
        <taxon>Ochrophyta</taxon>
        <taxon>Bacillariophyta</taxon>
        <taxon>Bacillariophyceae</taxon>
        <taxon>Bacillariophycidae</taxon>
        <taxon>Naviculales</taxon>
        <taxon>Naviculaceae</taxon>
        <taxon>Fistulifera</taxon>
    </lineage>
</organism>
<gene>
    <name evidence="4" type="ORF">FisN_6Lu142</name>
</gene>
<comment type="caution">
    <text evidence="4">The sequence shown here is derived from an EMBL/GenBank/DDBJ whole genome shotgun (WGS) entry which is preliminary data.</text>
</comment>
<sequence length="360" mass="38970">MTWSTRFTKKFPARLPIMGAPMANHVSALMAYEVCRAGGLGLLAAGHLQEVTSIEKDIEEFRKDDIHPLSIGFICFSTFGSPEGWKRFEFILDKHRPAVVQFFAPAVVAHDKQKAMTNIKMAHKYNAKVLCQVGSIKEARMALDAGADSIIVQGSEAGGHGLRRELGNGTLPFASTAVSIVRSEYDPDTPVLAAGGIMDGRSLVAALALGCDGVVLGTRLWATSESKGQASVKQRLVEVESCDEIIRTPVFDAIQNSYSSTPWPYPFDSIGAVHNDFSRQWDLQPPENLIAAIHSSDSVVVQEYKDAVEHGNPDIGVVHAGQGVGLVKALQSTFDVIDAINAEALSILHGLPKMVLRHDR</sequence>
<dbReference type="Pfam" id="PF03060">
    <property type="entry name" value="NMO"/>
    <property type="match status" value="1"/>
</dbReference>
<dbReference type="CDD" id="cd04730">
    <property type="entry name" value="NPD_like"/>
    <property type="match status" value="1"/>
</dbReference>
<dbReference type="OrthoDB" id="10265891at2759"/>
<dbReference type="InterPro" id="IPR004136">
    <property type="entry name" value="NMO"/>
</dbReference>
<accession>A0A1Z5J6B7</accession>
<evidence type="ECO:0000256" key="2">
    <source>
        <dbReference type="ARBA" id="ARBA00022643"/>
    </source>
</evidence>
<dbReference type="InParanoid" id="A0A1Z5J6B7"/>
<dbReference type="AlphaFoldDB" id="A0A1Z5J6B7"/>
<proteinExistence type="predicted"/>
<evidence type="ECO:0000256" key="3">
    <source>
        <dbReference type="ARBA" id="ARBA00023002"/>
    </source>
</evidence>